<dbReference type="GO" id="GO:0039502">
    <property type="term" value="P:symbiont-mediated suppression of host type I interferon-mediated signaling pathway"/>
    <property type="evidence" value="ECO:0007669"/>
    <property type="project" value="UniProtKB-UniRule"/>
</dbReference>
<feature type="zinc finger region" evidence="16">
    <location>
        <begin position="100"/>
        <end position="136"/>
    </location>
</feature>
<proteinExistence type="inferred from homology"/>
<evidence type="ECO:0000256" key="3">
    <source>
        <dbReference type="ARBA" id="ARBA00022562"/>
    </source>
</evidence>
<dbReference type="GO" id="GO:0042025">
    <property type="term" value="C:host cell nucleus"/>
    <property type="evidence" value="ECO:0007669"/>
    <property type="project" value="UniProtKB-SubCell"/>
</dbReference>
<evidence type="ECO:0000256" key="2">
    <source>
        <dbReference type="ARBA" id="ARBA00022518"/>
    </source>
</evidence>
<keyword evidence="6 16" id="KW-0479">Metal-binding</keyword>
<dbReference type="SUPFAM" id="SSF161229">
    <property type="entry name" value="E6 C-terminal domain-like"/>
    <property type="match status" value="2"/>
</dbReference>
<keyword evidence="10 16" id="KW-0238">DNA-binding</keyword>
<dbReference type="Gene3D" id="3.30.240.40">
    <property type="entry name" value="E6 early regulatory protein"/>
    <property type="match status" value="2"/>
</dbReference>
<dbReference type="Pfam" id="PF00518">
    <property type="entry name" value="E6"/>
    <property type="match status" value="1"/>
</dbReference>
<comment type="subcellular location">
    <subcellularLocation>
        <location evidence="16 17">Host cytoplasm</location>
    </subcellularLocation>
    <subcellularLocation>
        <location evidence="16 17">Host nucleus</location>
    </subcellularLocation>
</comment>
<keyword evidence="13 16" id="KW-1035">Host cytoplasm</keyword>
<keyword evidence="3 16" id="KW-1048">Host nucleus</keyword>
<keyword evidence="7 16" id="KW-0863">Zinc-finger</keyword>
<comment type="similarity">
    <text evidence="1 16 17">Belongs to the papillomaviridae E6 protein family.</text>
</comment>
<dbReference type="EMBL" id="MH777313">
    <property type="protein sequence ID" value="AYA94331.1"/>
    <property type="molecule type" value="Genomic_DNA"/>
</dbReference>
<dbReference type="GO" id="GO:0039648">
    <property type="term" value="P:symbiont-mediated perturbation of host ubiquitin-like protein modification"/>
    <property type="evidence" value="ECO:0007669"/>
    <property type="project" value="UniProtKB-UniRule"/>
</dbReference>
<evidence type="ECO:0000256" key="7">
    <source>
        <dbReference type="ARBA" id="ARBA00022771"/>
    </source>
</evidence>
<evidence type="ECO:0000256" key="6">
    <source>
        <dbReference type="ARBA" id="ARBA00022723"/>
    </source>
</evidence>
<organism evidence="18">
    <name type="scientific">Human papillomavirus</name>
    <dbReference type="NCBI Taxonomy" id="10566"/>
    <lineage>
        <taxon>Viruses</taxon>
        <taxon>Monodnaviria</taxon>
        <taxon>Shotokuvirae</taxon>
        <taxon>Cossaviricota</taxon>
        <taxon>Papovaviricetes</taxon>
        <taxon>Zurhausenvirales</taxon>
        <taxon>Papillomaviridae</taxon>
    </lineage>
</organism>
<dbReference type="GO" id="GO:0052150">
    <property type="term" value="P:symbiont-mediated perturbation of host apoptosis"/>
    <property type="evidence" value="ECO:0007669"/>
    <property type="project" value="UniProtKB-KW"/>
</dbReference>
<keyword evidence="8 16" id="KW-0862">Zinc</keyword>
<evidence type="ECO:0000256" key="15">
    <source>
        <dbReference type="ARBA" id="ARBA00023323"/>
    </source>
</evidence>
<evidence type="ECO:0000256" key="13">
    <source>
        <dbReference type="ARBA" id="ARBA00023200"/>
    </source>
</evidence>
<dbReference type="GO" id="GO:0003677">
    <property type="term" value="F:DNA binding"/>
    <property type="evidence" value="ECO:0007669"/>
    <property type="project" value="UniProtKB-UniRule"/>
</dbReference>
<evidence type="ECO:0000256" key="10">
    <source>
        <dbReference type="ARBA" id="ARBA00023125"/>
    </source>
</evidence>
<evidence type="ECO:0000256" key="1">
    <source>
        <dbReference type="ARBA" id="ARBA00006346"/>
    </source>
</evidence>
<evidence type="ECO:0000313" key="18">
    <source>
        <dbReference type="EMBL" id="AYA94331.1"/>
    </source>
</evidence>
<keyword evidence="9 16" id="KW-0805">Transcription regulation</keyword>
<evidence type="ECO:0000256" key="9">
    <source>
        <dbReference type="ARBA" id="ARBA00023015"/>
    </source>
</evidence>
<dbReference type="GO" id="GO:0008270">
    <property type="term" value="F:zinc ion binding"/>
    <property type="evidence" value="ECO:0007669"/>
    <property type="project" value="UniProtKB-KW"/>
</dbReference>
<evidence type="ECO:0000256" key="11">
    <source>
        <dbReference type="ARBA" id="ARBA00023159"/>
    </source>
</evidence>
<evidence type="ECO:0000256" key="14">
    <source>
        <dbReference type="ARBA" id="ARBA00023280"/>
    </source>
</evidence>
<dbReference type="InterPro" id="IPR001334">
    <property type="entry name" value="E6"/>
</dbReference>
<keyword evidence="5 16" id="KW-1090">Inhibition of host innate immune response by virus</keyword>
<comment type="function">
    <text evidence="16">Plays a major role in the induction and maintenance of cellular transformation. E6 associates with host UBE3A/E6-AP ubiquitin-protein ligase and modulates its activity. Protects host keratinocytes from apoptosis by mediating the degradation of host BAK1. May also inhibit host immune response.</text>
</comment>
<protein>
    <recommendedName>
        <fullName evidence="16 17">Protein E6</fullName>
    </recommendedName>
</protein>
<comment type="caution">
    <text evidence="16">Lacks conserved residue(s) required for the propagation of feature annotation.</text>
</comment>
<dbReference type="GO" id="GO:0006351">
    <property type="term" value="P:DNA-templated transcription"/>
    <property type="evidence" value="ECO:0007669"/>
    <property type="project" value="UniProtKB-UniRule"/>
</dbReference>
<dbReference type="GO" id="GO:0030430">
    <property type="term" value="C:host cell cytoplasm"/>
    <property type="evidence" value="ECO:0007669"/>
    <property type="project" value="UniProtKB-SubCell"/>
</dbReference>
<dbReference type="HAMAP" id="MF_04006">
    <property type="entry name" value="HPV_E6"/>
    <property type="match status" value="1"/>
</dbReference>
<dbReference type="GO" id="GO:0052170">
    <property type="term" value="P:symbiont-mediated suppression of host innate immune response"/>
    <property type="evidence" value="ECO:0007669"/>
    <property type="project" value="UniProtKB-KW"/>
</dbReference>
<sequence length="140" mass="16632">MAALHPSKLDEYCLQKGISFFDLQIPCIFCKFPVSVQGLADFHYKDLCLVWKGDICYACCPPCLKLSANFEKENYCQCCVKWYMLESLVNTPLSEIIVRCIDCFKKLDYSEKIYCCQQNFDFFLIRCHWKNYCRICRYKK</sequence>
<keyword evidence="15 16" id="KW-1119">Modulation of host cell apoptosis by virus</keyword>
<evidence type="ECO:0000256" key="17">
    <source>
        <dbReference type="RuleBase" id="RU363123"/>
    </source>
</evidence>
<evidence type="ECO:0000256" key="5">
    <source>
        <dbReference type="ARBA" id="ARBA00022632"/>
    </source>
</evidence>
<evidence type="ECO:0000256" key="8">
    <source>
        <dbReference type="ARBA" id="ARBA00022833"/>
    </source>
</evidence>
<keyword evidence="12 16" id="KW-0804">Transcription</keyword>
<accession>A0A385PK55</accession>
<keyword evidence="11 16" id="KW-0010">Activator</keyword>
<feature type="zinc finger region" evidence="16">
    <location>
        <begin position="27"/>
        <end position="63"/>
    </location>
</feature>
<evidence type="ECO:0000256" key="12">
    <source>
        <dbReference type="ARBA" id="ARBA00023163"/>
    </source>
</evidence>
<name>A0A385PK55_9PAPI</name>
<reference evidence="18" key="1">
    <citation type="journal article" date="2018" name="Nat. Med.">
        <title>Expanded skin virome in DOCK8-deficient patients.</title>
        <authorList>
            <consortium name="NISC Comparative Sequencing Program"/>
            <person name="Tirosh O."/>
            <person name="Conlan S."/>
            <person name="Deming C."/>
            <person name="Lee-Lin S.Q."/>
            <person name="Huang X."/>
            <person name="Su H.C."/>
            <person name="Freeman A.F."/>
            <person name="Segre J.A."/>
            <person name="Kong H.H."/>
        </authorList>
    </citation>
    <scope>NUCLEOTIDE SEQUENCE</scope>
    <source>
        <strain evidence="18">HPV-mSK_171</strain>
    </source>
</reference>
<keyword evidence="2 16" id="KW-0244">Early protein</keyword>
<keyword evidence="4 16" id="KW-0945">Host-virus interaction</keyword>
<dbReference type="GO" id="GO:0006355">
    <property type="term" value="P:regulation of DNA-templated transcription"/>
    <property type="evidence" value="ECO:0007669"/>
    <property type="project" value="UniProtKB-UniRule"/>
</dbReference>
<evidence type="ECO:0000256" key="4">
    <source>
        <dbReference type="ARBA" id="ARBA00022581"/>
    </source>
</evidence>
<gene>
    <name evidence="16" type="primary">E6</name>
</gene>
<comment type="subunit">
    <text evidence="16">Forms homodimers. Interacts with ubiquitin-protein ligase UBE3A/E6-AP; this interaction stimulates UBE3A ubiquitin activity. Interacts with host BAK1.</text>
</comment>
<dbReference type="InterPro" id="IPR038575">
    <property type="entry name" value="E6_sf"/>
</dbReference>
<keyword evidence="14 16" id="KW-0899">Viral immunoevasion</keyword>
<evidence type="ECO:0000256" key="16">
    <source>
        <dbReference type="HAMAP-Rule" id="MF_04006"/>
    </source>
</evidence>